<dbReference type="GO" id="GO:0005656">
    <property type="term" value="C:nuclear pre-replicative complex"/>
    <property type="evidence" value="ECO:0007669"/>
    <property type="project" value="EnsemblFungi"/>
</dbReference>
<dbReference type="InterPro" id="IPR016903">
    <property type="entry name" value="Nucleolar_cplx-assoc_3"/>
</dbReference>
<feature type="compositionally biased region" description="Acidic residues" evidence="6">
    <location>
        <begin position="41"/>
        <end position="59"/>
    </location>
</feature>
<dbReference type="STRING" id="237561.A0A1D8PRF4"/>
<dbReference type="FunCoup" id="A0A1D8PRF4">
    <property type="interactions" value="1169"/>
</dbReference>
<keyword evidence="5" id="KW-0690">Ribosome biogenesis</keyword>
<dbReference type="KEGG" id="cal:CAALFM_C703850WA"/>
<dbReference type="OMA" id="HYCPQVR"/>
<feature type="compositionally biased region" description="Basic and acidic residues" evidence="6">
    <location>
        <begin position="116"/>
        <end position="128"/>
    </location>
</feature>
<dbReference type="GO" id="GO:0006364">
    <property type="term" value="P:rRNA processing"/>
    <property type="evidence" value="ECO:0007669"/>
    <property type="project" value="EnsemblFungi"/>
</dbReference>
<dbReference type="SMR" id="A0A1D8PRF4"/>
<keyword evidence="11" id="KW-1185">Reference proteome</keyword>
<evidence type="ECO:0000313" key="11">
    <source>
        <dbReference type="Proteomes" id="UP000000559"/>
    </source>
</evidence>
<dbReference type="CGD" id="CAL0000177493">
    <property type="gene designation" value="orf19.7197"/>
</dbReference>
<dbReference type="InterPro" id="IPR011501">
    <property type="entry name" value="Noc3_N"/>
</dbReference>
<evidence type="ECO:0000313" key="10">
    <source>
        <dbReference type="EMBL" id="AOW30725.1"/>
    </source>
</evidence>
<keyword evidence="4" id="KW-0539">Nucleus</keyword>
<dbReference type="GO" id="GO:0009410">
    <property type="term" value="P:response to xenobiotic stimulus"/>
    <property type="evidence" value="ECO:0000315"/>
    <property type="project" value="CGD"/>
</dbReference>
<dbReference type="RefSeq" id="XP_715245.1">
    <property type="nucleotide sequence ID" value="XM_710152.1"/>
</dbReference>
<dbReference type="GO" id="GO:0006267">
    <property type="term" value="P:pre-replicative complex assembly involved in nuclear cell cycle DNA replication"/>
    <property type="evidence" value="ECO:0007669"/>
    <property type="project" value="EnsemblFungi"/>
</dbReference>
<dbReference type="Proteomes" id="UP000000559">
    <property type="component" value="Chromosome 7"/>
</dbReference>
<keyword evidence="3" id="KW-0175">Coiled coil</keyword>
<dbReference type="eggNOG" id="KOG2153">
    <property type="taxonomic scope" value="Eukaryota"/>
</dbReference>
<feature type="compositionally biased region" description="Basic residues" evidence="6">
    <location>
        <begin position="385"/>
        <end position="404"/>
    </location>
</feature>
<reference evidence="10 11" key="2">
    <citation type="journal article" date="2007" name="Genome Biol.">
        <title>Assembly of the Candida albicans genome into sixteen supercontigs aligned on the eight chromosomes.</title>
        <authorList>
            <person name="van het Hoog M."/>
            <person name="Rast T.J."/>
            <person name="Martchenko M."/>
            <person name="Grindle S."/>
            <person name="Dignard D."/>
            <person name="Hogues H."/>
            <person name="Cuomo C."/>
            <person name="Berriman M."/>
            <person name="Scherer S."/>
            <person name="Magee B.B."/>
            <person name="Whiteway M."/>
            <person name="Chibana H."/>
            <person name="Nantel A."/>
            <person name="Magee P.T."/>
        </authorList>
    </citation>
    <scope>GENOME REANNOTATION</scope>
    <source>
        <strain evidence="11">SC5314 / ATCC MYA-2876</strain>
    </source>
</reference>
<dbReference type="GO" id="GO:0042273">
    <property type="term" value="P:ribosomal large subunit biogenesis"/>
    <property type="evidence" value="ECO:0007669"/>
    <property type="project" value="EnsemblFungi"/>
</dbReference>
<accession>A0A1D8PRF4</accession>
<dbReference type="GO" id="GO:0005730">
    <property type="term" value="C:nucleolus"/>
    <property type="evidence" value="ECO:0000318"/>
    <property type="project" value="GO_Central"/>
</dbReference>
<dbReference type="Pfam" id="PF07540">
    <property type="entry name" value="NOC3p"/>
    <property type="match status" value="1"/>
</dbReference>
<evidence type="ECO:0000256" key="3">
    <source>
        <dbReference type="ARBA" id="ARBA00023054"/>
    </source>
</evidence>
<dbReference type="GO" id="GO:0006270">
    <property type="term" value="P:DNA replication initiation"/>
    <property type="evidence" value="ECO:0000318"/>
    <property type="project" value="GO_Central"/>
</dbReference>
<reference evidence="10 11" key="1">
    <citation type="journal article" date="2004" name="Proc. Natl. Acad. Sci. U.S.A.">
        <title>The diploid genome sequence of Candida albicans.</title>
        <authorList>
            <person name="Jones T."/>
            <person name="Federspiel N.A."/>
            <person name="Chibana H."/>
            <person name="Dungan J."/>
            <person name="Kalman S."/>
            <person name="Magee B.B."/>
            <person name="Newport G."/>
            <person name="Thorstenson Y.R."/>
            <person name="Agabian N."/>
            <person name="Magee P.T."/>
            <person name="Davis R.W."/>
            <person name="Scherer S."/>
        </authorList>
    </citation>
    <scope>NUCLEOTIDE SEQUENCE [LARGE SCALE GENOMIC DNA]</scope>
    <source>
        <strain evidence="11">SC5314 / ATCC MYA-2876</strain>
    </source>
</reference>
<gene>
    <name evidence="10" type="ordered locus">CAALFM_C703850WA</name>
    <name evidence="9" type="ordered locus">orf19.7197</name>
</gene>
<dbReference type="Pfam" id="PF03914">
    <property type="entry name" value="CBF"/>
    <property type="match status" value="1"/>
</dbReference>
<feature type="domain" description="Nucleolar complex-associated protein 3 N-terminal" evidence="8">
    <location>
        <begin position="145"/>
        <end position="236"/>
    </location>
</feature>
<evidence type="ECO:0000259" key="7">
    <source>
        <dbReference type="Pfam" id="PF03914"/>
    </source>
</evidence>
<dbReference type="OrthoDB" id="10263597at2759"/>
<protein>
    <recommendedName>
        <fullName evidence="5">Nucleolar complex-associated protein 3</fullName>
    </recommendedName>
</protein>
<evidence type="ECO:0000259" key="8">
    <source>
        <dbReference type="Pfam" id="PF07540"/>
    </source>
</evidence>
<dbReference type="GO" id="GO:0003682">
    <property type="term" value="F:chromatin binding"/>
    <property type="evidence" value="ECO:0000318"/>
    <property type="project" value="GO_Central"/>
</dbReference>
<dbReference type="PANTHER" id="PTHR14428:SF5">
    <property type="entry name" value="NUCLEOLAR COMPLEX PROTEIN 3 HOMOLOG"/>
    <property type="match status" value="1"/>
</dbReference>
<dbReference type="InParanoid" id="A0A1D8PRF4"/>
<dbReference type="PANTHER" id="PTHR14428">
    <property type="entry name" value="NUCLEOLAR COMPLEX PROTEIN 3"/>
    <property type="match status" value="1"/>
</dbReference>
<evidence type="ECO:0000313" key="9">
    <source>
        <dbReference type="CGD" id="CAL0000177493"/>
    </source>
</evidence>
<evidence type="ECO:0000256" key="4">
    <source>
        <dbReference type="ARBA" id="ARBA00023242"/>
    </source>
</evidence>
<dbReference type="AlphaFoldDB" id="A0A1D8PRF4"/>
<dbReference type="EMBL" id="CP017629">
    <property type="protein sequence ID" value="AOW30725.1"/>
    <property type="molecule type" value="Genomic_DNA"/>
</dbReference>
<evidence type="ECO:0000256" key="5">
    <source>
        <dbReference type="PIRNR" id="PIRNR028977"/>
    </source>
</evidence>
<comment type="similarity">
    <text evidence="2 5">Belongs to the CBF/MAK21 family.</text>
</comment>
<evidence type="ECO:0000256" key="2">
    <source>
        <dbReference type="ARBA" id="ARBA00007797"/>
    </source>
</evidence>
<comment type="subcellular location">
    <subcellularLocation>
        <location evidence="1 5">Nucleus</location>
        <location evidence="1 5">Nucleolus</location>
    </subcellularLocation>
</comment>
<feature type="region of interest" description="Disordered" evidence="6">
    <location>
        <begin position="368"/>
        <end position="405"/>
    </location>
</feature>
<evidence type="ECO:0000256" key="6">
    <source>
        <dbReference type="SAM" id="MobiDB-lite"/>
    </source>
</evidence>
<feature type="region of interest" description="Disordered" evidence="6">
    <location>
        <begin position="1"/>
        <end position="142"/>
    </location>
</feature>
<dbReference type="InterPro" id="IPR005612">
    <property type="entry name" value="CCAAT-binding_factor"/>
</dbReference>
<dbReference type="GeneID" id="3643145"/>
<proteinExistence type="inferred from homology"/>
<sequence length="745" mass="85453">MAKRKSKQQDLEKKKKLKQSQDEQLSTGLFNNVGQGQHQGDDDDEEGDEIDWDNQEMDYELIPRKITTKKTIEALPIKKSDGTIERVVREVEEEEEEEEEEEPEEEPELENDVENEPSKQENKENKEEGDIDTDDTLTPQEKLIQTKEEIAELGSKLIEDPEENIVCLTRLRKMSESKNFMTSQLSILALIPIFKSLAPSYKIRPLTDTEKREKVSREIAKLRNFEQNLVINYKAYIELLTKYSKISYSNSMNNNKITSDQLKRGNIALKAATELCLSSLRHFNFREELFTIIIKRLNKKPQHQQDYPIFIKSLRVLETLLKDDAEHGDITFDIIKIMTKSIKDKKFRVDESVVNVFLSISLLEDYDPNNNNNNKDDHHNTTLKPKLKKKDRIHLSKKERKARKERKEIEEEIQKAEQAITVEQREKYQAQVLKMVLTLYLEILKAGSSSSQLIDGDGKKTKNDASLLMGAVLEGLSRFGQMSNLDLLGDFLEVLREIMTDIIEEHKQSGDNDNDNDNDDESGGMYSGNELRTILLCIATSFSLVLNHNSMGKLPMAIDLSKFVSTLYIILTDLALDPDLEFSHKTLRLADPLSSSSLSNELENNKPAVNVSTKAELLLRCLDFIFFRSKNGTIPRATAFIKRLYILTLQTPEKTSLANLKFIGKLMNRYGENIKGLWNTEERISGEGNYILGIERQNKDKDVELERSNSGAATLWENVLLDKHYSIMIKDGSRSLMKNSKANTN</sequence>
<name>A0A1D8PRF4_CANAL</name>
<feature type="domain" description="CCAAT-binding factor" evidence="7">
    <location>
        <begin position="535"/>
        <end position="730"/>
    </location>
</feature>
<dbReference type="GO" id="GO:0030691">
    <property type="term" value="C:Noc2p-Noc3p complex"/>
    <property type="evidence" value="ECO:0007669"/>
    <property type="project" value="EnsemblFungi"/>
</dbReference>
<feature type="compositionally biased region" description="Basic and acidic residues" evidence="6">
    <location>
        <begin position="70"/>
        <end position="90"/>
    </location>
</feature>
<organism evidence="10 11">
    <name type="scientific">Candida albicans (strain SC5314 / ATCC MYA-2876)</name>
    <name type="common">Yeast</name>
    <dbReference type="NCBI Taxonomy" id="237561"/>
    <lineage>
        <taxon>Eukaryota</taxon>
        <taxon>Fungi</taxon>
        <taxon>Dikarya</taxon>
        <taxon>Ascomycota</taxon>
        <taxon>Saccharomycotina</taxon>
        <taxon>Pichiomycetes</taxon>
        <taxon>Debaryomycetaceae</taxon>
        <taxon>Candida/Lodderomyces clade</taxon>
        <taxon>Candida</taxon>
    </lineage>
</organism>
<dbReference type="PIRSF" id="PIRSF028977">
    <property type="entry name" value="Nucleolar_complex_p3"/>
    <property type="match status" value="1"/>
</dbReference>
<comment type="function">
    <text evidence="5">Required for synthesis of 60S ribosomal subunits and the transport of pre-ribosomes from the nucleoplasm to the cytoplasm.</text>
</comment>
<feature type="compositionally biased region" description="Acidic residues" evidence="6">
    <location>
        <begin position="91"/>
        <end position="115"/>
    </location>
</feature>
<dbReference type="VEuPathDB" id="FungiDB:C7_03850W_A"/>
<evidence type="ECO:0000256" key="1">
    <source>
        <dbReference type="ARBA" id="ARBA00004604"/>
    </source>
</evidence>
<reference evidence="10 11" key="3">
    <citation type="journal article" date="2013" name="Genome Biol.">
        <title>Assembly of a phased diploid Candida albicans genome facilitates allele-specific measurements and provides a simple model for repeat and indel structure.</title>
        <authorList>
            <person name="Muzzey D."/>
            <person name="Schwartz K."/>
            <person name="Weissman J.S."/>
            <person name="Sherlock G."/>
        </authorList>
    </citation>
    <scope>NUCLEOTIDE SEQUENCE [LARGE SCALE GENOMIC DNA]</scope>
    <source>
        <strain evidence="11">SC5314 / ATCC MYA-2876</strain>
    </source>
</reference>